<accession>A0A371PDU4</accession>
<dbReference type="AlphaFoldDB" id="A0A371PDU4"/>
<protein>
    <submittedName>
        <fullName evidence="1">Asp23/Gls24 family envelope stress response protein</fullName>
    </submittedName>
</protein>
<proteinExistence type="predicted"/>
<comment type="caution">
    <text evidence="1">The sequence shown here is derived from an EMBL/GenBank/DDBJ whole genome shotgun (WGS) entry which is preliminary data.</text>
</comment>
<dbReference type="OrthoDB" id="3747855at2"/>
<reference evidence="1 2" key="1">
    <citation type="submission" date="2018-08" db="EMBL/GenBank/DDBJ databases">
        <title>Aeromicrobium sp. M2KJ-4, whole genome shotgun sequence.</title>
        <authorList>
            <person name="Tuo L."/>
        </authorList>
    </citation>
    <scope>NUCLEOTIDE SEQUENCE [LARGE SCALE GENOMIC DNA]</scope>
    <source>
        <strain evidence="1 2">M2KJ-4</strain>
    </source>
</reference>
<evidence type="ECO:0000313" key="2">
    <source>
        <dbReference type="Proteomes" id="UP000265581"/>
    </source>
</evidence>
<dbReference type="Proteomes" id="UP000265581">
    <property type="component" value="Unassembled WGS sequence"/>
</dbReference>
<sequence length="124" mass="13020">MTDTLAPADDRGSLDVRTKAVEHIVANASLEVPGCVARPAGIQKLARSLPSASVTFRGSVAIAELHAAATWPCRAQELASTIRDTVRAEASRQSGIEISRLDVTLHVVSADEADGPGHGTRRVL</sequence>
<dbReference type="EMBL" id="QUBR01000001">
    <property type="protein sequence ID" value="REK73590.1"/>
    <property type="molecule type" value="Genomic_DNA"/>
</dbReference>
<keyword evidence="2" id="KW-1185">Reference proteome</keyword>
<organism evidence="1 2">
    <name type="scientific">Aeromicrobium endophyticum</name>
    <dbReference type="NCBI Taxonomy" id="2292704"/>
    <lineage>
        <taxon>Bacteria</taxon>
        <taxon>Bacillati</taxon>
        <taxon>Actinomycetota</taxon>
        <taxon>Actinomycetes</taxon>
        <taxon>Propionibacteriales</taxon>
        <taxon>Nocardioidaceae</taxon>
        <taxon>Aeromicrobium</taxon>
    </lineage>
</organism>
<gene>
    <name evidence="1" type="ORF">DX116_08625</name>
</gene>
<dbReference type="RefSeq" id="WP_119703699.1">
    <property type="nucleotide sequence ID" value="NZ_JBHSOI010000001.1"/>
</dbReference>
<evidence type="ECO:0000313" key="1">
    <source>
        <dbReference type="EMBL" id="REK73590.1"/>
    </source>
</evidence>
<name>A0A371PDU4_9ACTN</name>